<dbReference type="AlphaFoldDB" id="A0A4Y2DR53"/>
<dbReference type="Proteomes" id="UP000499080">
    <property type="component" value="Unassembled WGS sequence"/>
</dbReference>
<evidence type="ECO:0000313" key="2">
    <source>
        <dbReference type="EMBL" id="GBM18496.1"/>
    </source>
</evidence>
<feature type="region of interest" description="Disordered" evidence="1">
    <location>
        <begin position="1"/>
        <end position="41"/>
    </location>
</feature>
<dbReference type="EMBL" id="BGPR01167483">
    <property type="protein sequence ID" value="GBM18703.1"/>
    <property type="molecule type" value="Genomic_DNA"/>
</dbReference>
<gene>
    <name evidence="2" type="ORF">AVEN_141224_1</name>
    <name evidence="3" type="ORF">AVEN_232136_1</name>
</gene>
<name>A0A4Y2DR53_ARAVE</name>
<feature type="compositionally biased region" description="Basic and acidic residues" evidence="1">
    <location>
        <begin position="11"/>
        <end position="24"/>
    </location>
</feature>
<reference evidence="2 4" key="1">
    <citation type="journal article" date="2019" name="Sci. Rep.">
        <title>Orb-weaving spider Araneus ventricosus genome elucidates the spidroin gene catalogue.</title>
        <authorList>
            <person name="Kono N."/>
            <person name="Nakamura H."/>
            <person name="Ohtoshi R."/>
            <person name="Moran D.A.P."/>
            <person name="Shinohara A."/>
            <person name="Yoshida Y."/>
            <person name="Fujiwara M."/>
            <person name="Mori M."/>
            <person name="Tomita M."/>
            <person name="Arakawa K."/>
        </authorList>
    </citation>
    <scope>NUCLEOTIDE SEQUENCE [LARGE SCALE GENOMIC DNA]</scope>
</reference>
<dbReference type="EMBL" id="BGPR01167424">
    <property type="protein sequence ID" value="GBM18496.1"/>
    <property type="molecule type" value="Genomic_DNA"/>
</dbReference>
<evidence type="ECO:0000313" key="4">
    <source>
        <dbReference type="Proteomes" id="UP000499080"/>
    </source>
</evidence>
<protein>
    <submittedName>
        <fullName evidence="2">Uncharacterized protein</fullName>
    </submittedName>
</protein>
<organism evidence="2 4">
    <name type="scientific">Araneus ventricosus</name>
    <name type="common">Orbweaver spider</name>
    <name type="synonym">Epeira ventricosa</name>
    <dbReference type="NCBI Taxonomy" id="182803"/>
    <lineage>
        <taxon>Eukaryota</taxon>
        <taxon>Metazoa</taxon>
        <taxon>Ecdysozoa</taxon>
        <taxon>Arthropoda</taxon>
        <taxon>Chelicerata</taxon>
        <taxon>Arachnida</taxon>
        <taxon>Araneae</taxon>
        <taxon>Araneomorphae</taxon>
        <taxon>Entelegynae</taxon>
        <taxon>Araneoidea</taxon>
        <taxon>Araneidae</taxon>
        <taxon>Araneus</taxon>
    </lineage>
</organism>
<feature type="non-terminal residue" evidence="2">
    <location>
        <position position="41"/>
    </location>
</feature>
<accession>A0A4Y2DR53</accession>
<sequence length="41" mass="4543">MIPDEEPSSNDETKDSKNEKRAPASEDQPNDMMMGSGAESW</sequence>
<proteinExistence type="predicted"/>
<keyword evidence="4" id="KW-1185">Reference proteome</keyword>
<evidence type="ECO:0000256" key="1">
    <source>
        <dbReference type="SAM" id="MobiDB-lite"/>
    </source>
</evidence>
<comment type="caution">
    <text evidence="2">The sequence shown here is derived from an EMBL/GenBank/DDBJ whole genome shotgun (WGS) entry which is preliminary data.</text>
</comment>
<evidence type="ECO:0000313" key="3">
    <source>
        <dbReference type="EMBL" id="GBM18703.1"/>
    </source>
</evidence>